<dbReference type="GO" id="GO:0016491">
    <property type="term" value="F:oxidoreductase activity"/>
    <property type="evidence" value="ECO:0007669"/>
    <property type="project" value="UniProtKB-KW"/>
</dbReference>
<sequence>MTPTPVAAPLELPCGTTLKNRLVKAATHEGLATPAGGPSNQHLDLYRRWAHGGSGLVVTGGVMVDSEHRGEPGSVVVTDDRHLDMLRDWATAGTVNDTHLWMQLNHPGKQSPRSVNRYPVAPSAVPVSGRIRRYFAEPRELTVSDIELIVWRFAYTALIARETGFTGVQIQAGHGYLINEFLSPADNLRTDEYGGDLEGRMRLLVEVYQAVRRKVGDDFPVSVRINASDGIPGGFGEEESFEVATKLAELGVDVIEVSGGTYATPLMLGDEVDATGDTGEVFFGDHARRIRDAVDVPVLVTGGFRCAADVENGLEQGLGDLIGMARPMVLIPELANDILVHGDRERVRLPRLTTHIGSLDEHAESLMGISWYEMQMDRITDGRAISGDGLAALWFAAKRHGMRAVFPRR</sequence>
<name>A0A9X1WGZ4_9CORY</name>
<reference evidence="4" key="1">
    <citation type="submission" date="2022-04" db="EMBL/GenBank/DDBJ databases">
        <title>Corynebacterium kalidii LD5P10.</title>
        <authorList>
            <person name="Sun J.Q."/>
        </authorList>
    </citation>
    <scope>NUCLEOTIDE SEQUENCE</scope>
    <source>
        <strain evidence="4">LD5P10</strain>
    </source>
</reference>
<dbReference type="Gene3D" id="3.20.20.70">
    <property type="entry name" value="Aldolase class I"/>
    <property type="match status" value="1"/>
</dbReference>
<evidence type="ECO:0000313" key="5">
    <source>
        <dbReference type="Proteomes" id="UP001139207"/>
    </source>
</evidence>
<dbReference type="Proteomes" id="UP001139207">
    <property type="component" value="Unassembled WGS sequence"/>
</dbReference>
<protein>
    <submittedName>
        <fullName evidence="4">NADH:flavin oxidoreductase/NADH oxidase family protein</fullName>
    </submittedName>
</protein>
<evidence type="ECO:0000256" key="2">
    <source>
        <dbReference type="ARBA" id="ARBA00023002"/>
    </source>
</evidence>
<accession>A0A9X1WGZ4</accession>
<dbReference type="CDD" id="cd04733">
    <property type="entry name" value="OYE_like_2_FMN"/>
    <property type="match status" value="1"/>
</dbReference>
<dbReference type="InterPro" id="IPR013785">
    <property type="entry name" value="Aldolase_TIM"/>
</dbReference>
<dbReference type="GO" id="GO:0010181">
    <property type="term" value="F:FMN binding"/>
    <property type="evidence" value="ECO:0007669"/>
    <property type="project" value="InterPro"/>
</dbReference>
<dbReference type="PANTHER" id="PTHR43656">
    <property type="entry name" value="BINDING OXIDOREDUCTASE, PUTATIVE (AFU_ORTHOLOGUE AFUA_2G08260)-RELATED"/>
    <property type="match status" value="1"/>
</dbReference>
<evidence type="ECO:0000313" key="4">
    <source>
        <dbReference type="EMBL" id="MCJ7858273.1"/>
    </source>
</evidence>
<dbReference type="Pfam" id="PF00724">
    <property type="entry name" value="Oxidored_FMN"/>
    <property type="match status" value="1"/>
</dbReference>
<dbReference type="EMBL" id="JALIEA010000012">
    <property type="protein sequence ID" value="MCJ7858273.1"/>
    <property type="molecule type" value="Genomic_DNA"/>
</dbReference>
<feature type="domain" description="NADH:flavin oxidoreductase/NADH oxidase N-terminal" evidence="3">
    <location>
        <begin position="9"/>
        <end position="337"/>
    </location>
</feature>
<dbReference type="InterPro" id="IPR051799">
    <property type="entry name" value="NADH_flavin_oxidoreductase"/>
</dbReference>
<dbReference type="PANTHER" id="PTHR43656:SF2">
    <property type="entry name" value="BINDING OXIDOREDUCTASE, PUTATIVE (AFU_ORTHOLOGUE AFUA_2G08260)-RELATED"/>
    <property type="match status" value="1"/>
</dbReference>
<dbReference type="SUPFAM" id="SSF51395">
    <property type="entry name" value="FMN-linked oxidoreductases"/>
    <property type="match status" value="1"/>
</dbReference>
<keyword evidence="1" id="KW-0285">Flavoprotein</keyword>
<dbReference type="AlphaFoldDB" id="A0A9X1WGZ4"/>
<evidence type="ECO:0000259" key="3">
    <source>
        <dbReference type="Pfam" id="PF00724"/>
    </source>
</evidence>
<comment type="caution">
    <text evidence="4">The sequence shown here is derived from an EMBL/GenBank/DDBJ whole genome shotgun (WGS) entry which is preliminary data.</text>
</comment>
<keyword evidence="5" id="KW-1185">Reference proteome</keyword>
<organism evidence="4 5">
    <name type="scientific">Corynebacterium kalidii</name>
    <dbReference type="NCBI Taxonomy" id="2931982"/>
    <lineage>
        <taxon>Bacteria</taxon>
        <taxon>Bacillati</taxon>
        <taxon>Actinomycetota</taxon>
        <taxon>Actinomycetes</taxon>
        <taxon>Mycobacteriales</taxon>
        <taxon>Corynebacteriaceae</taxon>
        <taxon>Corynebacterium</taxon>
    </lineage>
</organism>
<evidence type="ECO:0000256" key="1">
    <source>
        <dbReference type="ARBA" id="ARBA00022630"/>
    </source>
</evidence>
<keyword evidence="2" id="KW-0560">Oxidoreductase</keyword>
<dbReference type="RefSeq" id="WP_244804006.1">
    <property type="nucleotide sequence ID" value="NZ_JALIEA010000012.1"/>
</dbReference>
<proteinExistence type="predicted"/>
<gene>
    <name evidence="4" type="ORF">MUN33_06010</name>
</gene>
<dbReference type="InterPro" id="IPR001155">
    <property type="entry name" value="OxRdtase_FMN_N"/>
</dbReference>